<dbReference type="PANTHER" id="PTHR31640">
    <property type="entry name" value="TRANSMEMBRANE PROTEIN KIAA1109"/>
    <property type="match status" value="1"/>
</dbReference>
<dbReference type="InterPro" id="IPR033616">
    <property type="entry name" value="BLTP1"/>
</dbReference>
<evidence type="ECO:0000313" key="2">
    <source>
        <dbReference type="Proteomes" id="UP000053766"/>
    </source>
</evidence>
<protein>
    <submittedName>
        <fullName evidence="1">Uncharacterized protein</fullName>
    </submittedName>
</protein>
<sequence length="164" mass="18909">MERKMHEQSTLVSNLIACKVPEKRIEAERSKLRQYELIRFKEFRRSMIEKIRRRTAKRKEKKLAPIEDELLKPSLVSSEIRITECDDSNKGQAENVEMQIDVQVSIESGQCTLRTAQKQESLVMIPIIAKKPSSIDLRAKAFASSNLANLTRFSIPRYGNAFVK</sequence>
<gene>
    <name evidence="1" type="ORF">DICVIV_02061</name>
</gene>
<organism evidence="1 2">
    <name type="scientific">Dictyocaulus viviparus</name>
    <name type="common">Bovine lungworm</name>
    <dbReference type="NCBI Taxonomy" id="29172"/>
    <lineage>
        <taxon>Eukaryota</taxon>
        <taxon>Metazoa</taxon>
        <taxon>Ecdysozoa</taxon>
        <taxon>Nematoda</taxon>
        <taxon>Chromadorea</taxon>
        <taxon>Rhabditida</taxon>
        <taxon>Rhabditina</taxon>
        <taxon>Rhabditomorpha</taxon>
        <taxon>Strongyloidea</taxon>
        <taxon>Metastrongylidae</taxon>
        <taxon>Dictyocaulus</taxon>
    </lineage>
</organism>
<proteinExistence type="predicted"/>
<dbReference type="GO" id="GO:0048488">
    <property type="term" value="P:synaptic vesicle endocytosis"/>
    <property type="evidence" value="ECO:0007669"/>
    <property type="project" value="TreeGrafter"/>
</dbReference>
<dbReference type="Proteomes" id="UP000053766">
    <property type="component" value="Unassembled WGS sequence"/>
</dbReference>
<reference evidence="2" key="2">
    <citation type="journal article" date="2016" name="Sci. Rep.">
        <title>Dictyocaulus viviparus genome, variome and transcriptome elucidate lungworm biology and support future intervention.</title>
        <authorList>
            <person name="McNulty S.N."/>
            <person name="Strube C."/>
            <person name="Rosa B.A."/>
            <person name="Martin J.C."/>
            <person name="Tyagi R."/>
            <person name="Choi Y.J."/>
            <person name="Wang Q."/>
            <person name="Hallsworth Pepin K."/>
            <person name="Zhang X."/>
            <person name="Ozersky P."/>
            <person name="Wilson R.K."/>
            <person name="Sternberg P.W."/>
            <person name="Gasser R.B."/>
            <person name="Mitreva M."/>
        </authorList>
    </citation>
    <scope>NUCLEOTIDE SEQUENCE [LARGE SCALE GENOMIC DNA]</scope>
    <source>
        <strain evidence="2">HannoverDv2000</strain>
    </source>
</reference>
<keyword evidence="2" id="KW-1185">Reference proteome</keyword>
<accession>A0A0D8Y4W1</accession>
<reference evidence="1 2" key="1">
    <citation type="submission" date="2013-11" db="EMBL/GenBank/DDBJ databases">
        <title>Draft genome of the bovine lungworm Dictyocaulus viviparus.</title>
        <authorList>
            <person name="Mitreva M."/>
        </authorList>
    </citation>
    <scope>NUCLEOTIDE SEQUENCE [LARGE SCALE GENOMIC DNA]</scope>
    <source>
        <strain evidence="1 2">HannoverDv2000</strain>
    </source>
</reference>
<name>A0A0D8Y4W1_DICVI</name>
<dbReference type="OrthoDB" id="10051416at2759"/>
<dbReference type="EMBL" id="KN716177">
    <property type="protein sequence ID" value="KJH51750.1"/>
    <property type="molecule type" value="Genomic_DNA"/>
</dbReference>
<evidence type="ECO:0000313" key="1">
    <source>
        <dbReference type="EMBL" id="KJH51750.1"/>
    </source>
</evidence>
<dbReference type="AlphaFoldDB" id="A0A0D8Y4W1"/>
<dbReference type="GO" id="GO:0098793">
    <property type="term" value="C:presynapse"/>
    <property type="evidence" value="ECO:0007669"/>
    <property type="project" value="GOC"/>
</dbReference>
<dbReference type="PANTHER" id="PTHR31640:SF1">
    <property type="entry name" value="BRIDGE-LIKE LIPID TRANSFER PROTEIN FAMILY MEMBER 1"/>
    <property type="match status" value="1"/>
</dbReference>